<accession>A0ABQ4U1M7</accession>
<gene>
    <name evidence="1" type="ORF">MPOCJGCO_3173</name>
</gene>
<name>A0ABQ4U1M7_9HYPH</name>
<protein>
    <recommendedName>
        <fullName evidence="3">Glycosyltransferase</fullName>
    </recommendedName>
</protein>
<proteinExistence type="predicted"/>
<sequence>MPEAGGRTVLVLAPMPPFPTIAGNRRRLLAVCEMLRRGGFSVDLAYYAHEDQVYRRFGQHPPTDHVRMAQTFRRVFRIEPPGAIRLRTGARVFGIDDWCPAAVGAFVARYFAGQPDTCALVVNYVFLSRCLEAVPPGVLTLIDTHDRFADRQTMYRPFGIAPSFFYTDRENEAAGLARADLVLAIQENEAAYFRAITDRRVLSLPPRLPRQRPSAAPPRIRRLGFIGHGNDANLLSIQAFARLWGQGWAPGLPDLLIAGEIGRSLGFGSGPGIRVTGPVPRLEDFYDAVDVVVAPMLIGTGLKMKVAEALSFGLPVIGTAMAFDGFAPRAEAHRLSSVEAVRDTVLALRNDAAGLAALAAESEALFVRFDAASGEAEAACLAALRACPAGRSMEPAAPPEAADRPPVTACLGPVTVTCERSLRSLVQADEALGTLVLTESGPDREAAAADSPVRRRWFARPARPGDGPGLDRAALAGLVGDARWSPSPEWVRARSLPGAVREALALLLVGAVADWTSAGSLVGRADGRIDVRAHLPSFLLAGEHPAALFLTASAGNAAVECAFWSATPLQRPLRLSHEGSPRIDLCLVPALLTLEAADADRGRADRIEPGRLLFLTDDLVGRIEIRGGRP</sequence>
<keyword evidence="2" id="KW-1185">Reference proteome</keyword>
<evidence type="ECO:0000313" key="1">
    <source>
        <dbReference type="EMBL" id="GJE61052.1"/>
    </source>
</evidence>
<dbReference type="EMBL" id="BPRB01000184">
    <property type="protein sequence ID" value="GJE61052.1"/>
    <property type="molecule type" value="Genomic_DNA"/>
</dbReference>
<evidence type="ECO:0008006" key="3">
    <source>
        <dbReference type="Google" id="ProtNLM"/>
    </source>
</evidence>
<dbReference type="Pfam" id="PF13692">
    <property type="entry name" value="Glyco_trans_1_4"/>
    <property type="match status" value="1"/>
</dbReference>
<evidence type="ECO:0000313" key="2">
    <source>
        <dbReference type="Proteomes" id="UP001055057"/>
    </source>
</evidence>
<reference evidence="1" key="1">
    <citation type="journal article" date="2021" name="Front. Microbiol.">
        <title>Comprehensive Comparative Genomics and Phenotyping of Methylobacterium Species.</title>
        <authorList>
            <person name="Alessa O."/>
            <person name="Ogura Y."/>
            <person name="Fujitani Y."/>
            <person name="Takami H."/>
            <person name="Hayashi T."/>
            <person name="Sahin N."/>
            <person name="Tani A."/>
        </authorList>
    </citation>
    <scope>NUCLEOTIDE SEQUENCE</scope>
    <source>
        <strain evidence="1">DSM 23632</strain>
    </source>
</reference>
<dbReference type="SUPFAM" id="SSF53756">
    <property type="entry name" value="UDP-Glycosyltransferase/glycogen phosphorylase"/>
    <property type="match status" value="1"/>
</dbReference>
<dbReference type="Proteomes" id="UP001055057">
    <property type="component" value="Unassembled WGS sequence"/>
</dbReference>
<comment type="caution">
    <text evidence="1">The sequence shown here is derived from an EMBL/GenBank/DDBJ whole genome shotgun (WGS) entry which is preliminary data.</text>
</comment>
<dbReference type="Gene3D" id="3.40.50.2000">
    <property type="entry name" value="Glycogen Phosphorylase B"/>
    <property type="match status" value="1"/>
</dbReference>
<organism evidence="1 2">
    <name type="scientific">Methylobacterium trifolii</name>
    <dbReference type="NCBI Taxonomy" id="1003092"/>
    <lineage>
        <taxon>Bacteria</taxon>
        <taxon>Pseudomonadati</taxon>
        <taxon>Pseudomonadota</taxon>
        <taxon>Alphaproteobacteria</taxon>
        <taxon>Hyphomicrobiales</taxon>
        <taxon>Methylobacteriaceae</taxon>
        <taxon>Methylobacterium</taxon>
    </lineage>
</organism>
<dbReference type="RefSeq" id="WP_238183631.1">
    <property type="nucleotide sequence ID" value="NZ_BPRB01000184.1"/>
</dbReference>
<reference evidence="1" key="2">
    <citation type="submission" date="2021-08" db="EMBL/GenBank/DDBJ databases">
        <authorList>
            <person name="Tani A."/>
            <person name="Ola A."/>
            <person name="Ogura Y."/>
            <person name="Katsura K."/>
            <person name="Hayashi T."/>
        </authorList>
    </citation>
    <scope>NUCLEOTIDE SEQUENCE</scope>
    <source>
        <strain evidence="1">DSM 23632</strain>
    </source>
</reference>